<feature type="compositionally biased region" description="Polar residues" evidence="1">
    <location>
        <begin position="1"/>
        <end position="22"/>
    </location>
</feature>
<name>A0A1E1MAK1_RHYSE</name>
<keyword evidence="2" id="KW-1133">Transmembrane helix</keyword>
<feature type="transmembrane region" description="Helical" evidence="2">
    <location>
        <begin position="109"/>
        <end position="133"/>
    </location>
</feature>
<organism evidence="3 4">
    <name type="scientific">Rhynchosporium secalis</name>
    <name type="common">Barley scald fungus</name>
    <dbReference type="NCBI Taxonomy" id="38038"/>
    <lineage>
        <taxon>Eukaryota</taxon>
        <taxon>Fungi</taxon>
        <taxon>Dikarya</taxon>
        <taxon>Ascomycota</taxon>
        <taxon>Pezizomycotina</taxon>
        <taxon>Leotiomycetes</taxon>
        <taxon>Helotiales</taxon>
        <taxon>Ploettnerulaceae</taxon>
        <taxon>Rhynchosporium</taxon>
    </lineage>
</organism>
<proteinExistence type="predicted"/>
<keyword evidence="4" id="KW-1185">Reference proteome</keyword>
<feature type="region of interest" description="Disordered" evidence="1">
    <location>
        <begin position="1"/>
        <end position="23"/>
    </location>
</feature>
<evidence type="ECO:0000256" key="2">
    <source>
        <dbReference type="SAM" id="Phobius"/>
    </source>
</evidence>
<evidence type="ECO:0000256" key="1">
    <source>
        <dbReference type="SAM" id="MobiDB-lite"/>
    </source>
</evidence>
<keyword evidence="2" id="KW-0812">Transmembrane</keyword>
<dbReference type="AlphaFoldDB" id="A0A1E1MAK1"/>
<accession>A0A1E1MAK1</accession>
<dbReference type="Proteomes" id="UP000177625">
    <property type="component" value="Unassembled WGS sequence"/>
</dbReference>
<reference evidence="4" key="1">
    <citation type="submission" date="2016-03" db="EMBL/GenBank/DDBJ databases">
        <authorList>
            <person name="Guldener U."/>
        </authorList>
    </citation>
    <scope>NUCLEOTIDE SEQUENCE [LARGE SCALE GENOMIC DNA]</scope>
</reference>
<keyword evidence="2" id="KW-0472">Membrane</keyword>
<dbReference type="EMBL" id="FJVC01000236">
    <property type="protein sequence ID" value="CZT46103.1"/>
    <property type="molecule type" value="Genomic_DNA"/>
</dbReference>
<protein>
    <submittedName>
        <fullName evidence="3">Uncharacterized protein</fullName>
    </submittedName>
</protein>
<evidence type="ECO:0000313" key="3">
    <source>
        <dbReference type="EMBL" id="CZT46103.1"/>
    </source>
</evidence>
<sequence length="218" mass="23495">MAFADSLSSNTPSLTGPTSTLAPITPVISDQASEKWKSAPSSSQLASEMGKPVSASVGGIDPRLSSAYVVSTMPASTPIFTPSPTLSSFPSSTSITQPVSSLWQDMSTSAQACLIVALCILTISLSIITLFLLDRCKHRHMSPFTTPGNYHPNTTIGACGILWPEKVVLRGDAKEFHALTRQYERDHSLRTSLREGGKYLSWTRQKRQGDFGSFNLAL</sequence>
<evidence type="ECO:0000313" key="4">
    <source>
        <dbReference type="Proteomes" id="UP000177625"/>
    </source>
</evidence>
<gene>
    <name evidence="3" type="ORF">RSE6_06487</name>
</gene>